<dbReference type="OrthoDB" id="9805576at2"/>
<comment type="similarity">
    <text evidence="1">Belongs to the FGGY kinase family.</text>
</comment>
<dbReference type="CDD" id="cd07771">
    <property type="entry name" value="ASKHA_NBD_FGGY_RhaB-like"/>
    <property type="match status" value="1"/>
</dbReference>
<protein>
    <recommendedName>
        <fullName evidence="7 8">Rhamnulokinase</fullName>
        <shortName evidence="7">RhaB</shortName>
        <ecNumber evidence="7 8">2.7.1.5</ecNumber>
    </recommendedName>
    <alternativeName>
        <fullName evidence="7">ATP:L-rhamnulose phosphotransferase</fullName>
    </alternativeName>
    <alternativeName>
        <fullName evidence="7">L-rhamnulose 1-kinase</fullName>
    </alternativeName>
    <alternativeName>
        <fullName evidence="7">Rhamnulose kinase</fullName>
    </alternativeName>
</protein>
<evidence type="ECO:0000256" key="1">
    <source>
        <dbReference type="ARBA" id="ARBA00009156"/>
    </source>
</evidence>
<name>A0A0R1TC53_9LACO</name>
<dbReference type="GO" id="GO:0008993">
    <property type="term" value="F:rhamnulokinase activity"/>
    <property type="evidence" value="ECO:0007669"/>
    <property type="project" value="UniProtKB-UniRule"/>
</dbReference>
<feature type="binding site" evidence="7">
    <location>
        <position position="402"/>
    </location>
    <ligand>
        <name>ATP</name>
        <dbReference type="ChEBI" id="CHEBI:30616"/>
    </ligand>
</feature>
<dbReference type="Pfam" id="PF00370">
    <property type="entry name" value="FGGY_N"/>
    <property type="match status" value="1"/>
</dbReference>
<dbReference type="FunFam" id="3.30.420.40:FF:000064">
    <property type="entry name" value="Rhamnulokinase"/>
    <property type="match status" value="1"/>
</dbReference>
<feature type="binding site" evidence="7">
    <location>
        <position position="258"/>
    </location>
    <ligand>
        <name>ATP</name>
        <dbReference type="ChEBI" id="CHEBI:30616"/>
    </ligand>
</feature>
<evidence type="ECO:0000313" key="12">
    <source>
        <dbReference type="Proteomes" id="UP000051048"/>
    </source>
</evidence>
<feature type="domain" description="Carbohydrate kinase FGGY C-terminal" evidence="10">
    <location>
        <begin position="252"/>
        <end position="439"/>
    </location>
</feature>
<accession>A0A0R1TC53</accession>
<keyword evidence="5 7" id="KW-0067">ATP-binding</keyword>
<proteinExistence type="inferred from homology"/>
<dbReference type="HAMAP" id="MF_01535">
    <property type="entry name" value="Rhamnulokinase"/>
    <property type="match status" value="1"/>
</dbReference>
<feature type="binding site" evidence="7">
    <location>
        <position position="303"/>
    </location>
    <ligand>
        <name>ATP</name>
        <dbReference type="ChEBI" id="CHEBI:30616"/>
    </ligand>
</feature>
<evidence type="ECO:0000256" key="4">
    <source>
        <dbReference type="ARBA" id="ARBA00022777"/>
    </source>
</evidence>
<comment type="pathway">
    <text evidence="7">Carbohydrate degradation; L-rhamnose degradation; glycerone phosphate from L-rhamnose: step 2/3.</text>
</comment>
<dbReference type="PANTHER" id="PTHR43095">
    <property type="entry name" value="SUGAR KINASE"/>
    <property type="match status" value="1"/>
</dbReference>
<dbReference type="Gene3D" id="3.30.420.40">
    <property type="match status" value="2"/>
</dbReference>
<evidence type="ECO:0000256" key="6">
    <source>
        <dbReference type="ARBA" id="ARBA00023308"/>
    </source>
</evidence>
<sequence length="485" mass="54392">MSKTYVAVDIGASSGRLMLAQLKDGKLDLQEMHRFKNGFKFSQGHDRWDIDHLVDEIFCGLEKIKQAGYDEVSLGIDTWAVDYVLVGENGEKLQDPVAYRDERTKESMGDLTTNVSKEYIYEKTGIQFLNFNTLYQLFAEDKELLAKTAKIMMIPDYLGYVLTGNAVTEITNASTTQMLSLREGLFDEKLLEQVNVSANQFPKLVDAGTVLGPVDLKWTEKYDLPKIEVVTVATHDTASAVVGTAGEGHNWAYLSSGTWSLIGTELKVPENGPEAFAENYTNEWGAYGTYRFLKNIMGLWMIQCVKRELNDEYSFAQLAEMASKEEPFQQYIDVNDDRFTNPENMIAEIQAYCEESGQKIPQTPGQLAMAIYSNLSLYYANELDKMDKIMGYHIDTLNIVGGGSNVALMNQLTSTVAKRDVYAGPSEATAVGNIVVQMITNGDILNIYLARRIISGSFPIKHFTPEDGKYEGQLDKYQEFLKVNN</sequence>
<keyword evidence="6 7" id="KW-0684">Rhamnose metabolism</keyword>
<dbReference type="RefSeq" id="WP_025021215.1">
    <property type="nucleotide sequence ID" value="NZ_AZFH01000202.1"/>
</dbReference>
<evidence type="ECO:0000259" key="9">
    <source>
        <dbReference type="Pfam" id="PF00370"/>
    </source>
</evidence>
<dbReference type="SUPFAM" id="SSF53067">
    <property type="entry name" value="Actin-like ATPase domain"/>
    <property type="match status" value="2"/>
</dbReference>
<feature type="binding site" evidence="7">
    <location>
        <position position="295"/>
    </location>
    <ligand>
        <name>substrate</name>
    </ligand>
</feature>
<comment type="cofactor">
    <cofactor evidence="7">
        <name>Mg(2+)</name>
        <dbReference type="ChEBI" id="CHEBI:18420"/>
    </cofactor>
</comment>
<dbReference type="EMBL" id="AZFH01000202">
    <property type="protein sequence ID" value="KRL76259.1"/>
    <property type="molecule type" value="Genomic_DNA"/>
</dbReference>
<comment type="caution">
    <text evidence="7">Lacks conserved residue(s) required for the propagation of feature annotation.</text>
</comment>
<dbReference type="Proteomes" id="UP000051048">
    <property type="component" value="Unassembled WGS sequence"/>
</dbReference>
<dbReference type="AlphaFoldDB" id="A0A0R1TC53"/>
<comment type="function">
    <text evidence="7">Involved in the catabolism of L-rhamnose (6-deoxy-L-mannose). Catalyzes the transfer of the gamma-phosphate group from ATP to the 1-hydroxyl group of L-rhamnulose to yield L-rhamnulose 1-phosphate.</text>
</comment>
<comment type="catalytic activity">
    <reaction evidence="7">
        <text>L-rhamnulose + ATP = L-rhamnulose 1-phosphate + ADP + H(+)</text>
        <dbReference type="Rhea" id="RHEA:20117"/>
        <dbReference type="ChEBI" id="CHEBI:15378"/>
        <dbReference type="ChEBI" id="CHEBI:17897"/>
        <dbReference type="ChEBI" id="CHEBI:30616"/>
        <dbReference type="ChEBI" id="CHEBI:58313"/>
        <dbReference type="ChEBI" id="CHEBI:456216"/>
        <dbReference type="EC" id="2.7.1.5"/>
    </reaction>
</comment>
<feature type="binding site" evidence="7">
    <location>
        <begin position="12"/>
        <end position="16"/>
    </location>
    <ligand>
        <name>ATP</name>
        <dbReference type="ChEBI" id="CHEBI:30616"/>
    </ligand>
</feature>
<dbReference type="NCBIfam" id="TIGR02627">
    <property type="entry name" value="rhamnulo_kin"/>
    <property type="match status" value="1"/>
</dbReference>
<gene>
    <name evidence="7" type="primary">rhaB</name>
    <name evidence="11" type="ORF">FC36_GL001973</name>
</gene>
<evidence type="ECO:0000256" key="8">
    <source>
        <dbReference type="NCBIfam" id="TIGR02627"/>
    </source>
</evidence>
<evidence type="ECO:0000259" key="10">
    <source>
        <dbReference type="Pfam" id="PF02782"/>
    </source>
</evidence>
<evidence type="ECO:0000256" key="7">
    <source>
        <dbReference type="HAMAP-Rule" id="MF_01535"/>
    </source>
</evidence>
<evidence type="ECO:0000256" key="3">
    <source>
        <dbReference type="ARBA" id="ARBA00022741"/>
    </source>
</evidence>
<dbReference type="UniPathway" id="UPA00541">
    <property type="reaction ID" value="UER00602"/>
</dbReference>
<dbReference type="InterPro" id="IPR013449">
    <property type="entry name" value="Rhamnulokinase"/>
</dbReference>
<comment type="similarity">
    <text evidence="7">Belongs to the rhamnulokinase family.</text>
</comment>
<feature type="binding site" evidence="7">
    <location>
        <position position="80"/>
    </location>
    <ligand>
        <name>substrate</name>
    </ligand>
</feature>
<dbReference type="GO" id="GO:0019301">
    <property type="term" value="P:rhamnose catabolic process"/>
    <property type="evidence" value="ECO:0007669"/>
    <property type="project" value="UniProtKB-UniRule"/>
</dbReference>
<dbReference type="InterPro" id="IPR018484">
    <property type="entry name" value="FGGY_N"/>
</dbReference>
<keyword evidence="2 7" id="KW-0808">Transferase</keyword>
<dbReference type="InterPro" id="IPR050406">
    <property type="entry name" value="FGGY_Carb_Kinase"/>
</dbReference>
<dbReference type="STRING" id="1423740.FC36_GL001973"/>
<dbReference type="InterPro" id="IPR018485">
    <property type="entry name" value="FGGY_C"/>
</dbReference>
<evidence type="ECO:0000313" key="11">
    <source>
        <dbReference type="EMBL" id="KRL76259.1"/>
    </source>
</evidence>
<dbReference type="EC" id="2.7.1.5" evidence="7 8"/>
<organism evidence="11 12">
    <name type="scientific">Ligilactobacillus equi DSM 15833 = JCM 10991</name>
    <dbReference type="NCBI Taxonomy" id="1423740"/>
    <lineage>
        <taxon>Bacteria</taxon>
        <taxon>Bacillati</taxon>
        <taxon>Bacillota</taxon>
        <taxon>Bacilli</taxon>
        <taxon>Lactobacillales</taxon>
        <taxon>Lactobacillaceae</taxon>
        <taxon>Ligilactobacillus</taxon>
    </lineage>
</organism>
<reference evidence="11 12" key="1">
    <citation type="journal article" date="2015" name="Genome Announc.">
        <title>Expanding the biotechnology potential of lactobacilli through comparative genomics of 213 strains and associated genera.</title>
        <authorList>
            <person name="Sun Z."/>
            <person name="Harris H.M."/>
            <person name="McCann A."/>
            <person name="Guo C."/>
            <person name="Argimon S."/>
            <person name="Zhang W."/>
            <person name="Yang X."/>
            <person name="Jeffery I.B."/>
            <person name="Cooney J.C."/>
            <person name="Kagawa T.F."/>
            <person name="Liu W."/>
            <person name="Song Y."/>
            <person name="Salvetti E."/>
            <person name="Wrobel A."/>
            <person name="Rasinkangas P."/>
            <person name="Parkhill J."/>
            <person name="Rea M.C."/>
            <person name="O'Sullivan O."/>
            <person name="Ritari J."/>
            <person name="Douillard F.P."/>
            <person name="Paul Ross R."/>
            <person name="Yang R."/>
            <person name="Briner A.E."/>
            <person name="Felis G.E."/>
            <person name="de Vos W.M."/>
            <person name="Barrangou R."/>
            <person name="Klaenhammer T.R."/>
            <person name="Caufield P.W."/>
            <person name="Cui Y."/>
            <person name="Zhang H."/>
            <person name="O'Toole P.W."/>
        </authorList>
    </citation>
    <scope>NUCLEOTIDE SEQUENCE [LARGE SCALE GENOMIC DNA]</scope>
    <source>
        <strain evidence="11 12">DSM 15833</strain>
    </source>
</reference>
<dbReference type="Pfam" id="PF02782">
    <property type="entry name" value="FGGY_C"/>
    <property type="match status" value="1"/>
</dbReference>
<feature type="binding site" evidence="7">
    <location>
        <begin position="235"/>
        <end position="237"/>
    </location>
    <ligand>
        <name>substrate</name>
    </ligand>
</feature>
<comment type="caution">
    <text evidence="11">The sequence shown here is derived from an EMBL/GenBank/DDBJ whole genome shotgun (WGS) entry which is preliminary data.</text>
</comment>
<keyword evidence="7" id="KW-0460">Magnesium</keyword>
<keyword evidence="4 7" id="KW-0418">Kinase</keyword>
<dbReference type="GO" id="GO:0005524">
    <property type="term" value="F:ATP binding"/>
    <property type="evidence" value="ECO:0007669"/>
    <property type="project" value="UniProtKB-KW"/>
</dbReference>
<dbReference type="InterPro" id="IPR043129">
    <property type="entry name" value="ATPase_NBD"/>
</dbReference>
<dbReference type="PATRIC" id="fig|1423740.3.peg.2139"/>
<feature type="active site" description="Proton acceptor" evidence="7">
    <location>
        <position position="236"/>
    </location>
</feature>
<keyword evidence="3 7" id="KW-0547">Nucleotide-binding</keyword>
<feature type="domain" description="Carbohydrate kinase FGGY N-terminal" evidence="9">
    <location>
        <begin position="5"/>
        <end position="243"/>
    </location>
</feature>
<evidence type="ECO:0000256" key="5">
    <source>
        <dbReference type="ARBA" id="ARBA00022840"/>
    </source>
</evidence>
<evidence type="ECO:0000256" key="2">
    <source>
        <dbReference type="ARBA" id="ARBA00022679"/>
    </source>
</evidence>